<accession>A0ABQ2K6K5</accession>
<evidence type="ECO:0000259" key="1">
    <source>
        <dbReference type="Pfam" id="PF00561"/>
    </source>
</evidence>
<keyword evidence="2" id="KW-0378">Hydrolase</keyword>
<dbReference type="PANTHER" id="PTHR43689">
    <property type="entry name" value="HYDROLASE"/>
    <property type="match status" value="1"/>
</dbReference>
<dbReference type="SUPFAM" id="SSF53474">
    <property type="entry name" value="alpha/beta-Hydrolases"/>
    <property type="match status" value="1"/>
</dbReference>
<dbReference type="Pfam" id="PF00561">
    <property type="entry name" value="Abhydrolase_1"/>
    <property type="match status" value="1"/>
</dbReference>
<gene>
    <name evidence="2" type="ORF">GCM10011610_14020</name>
</gene>
<reference evidence="3" key="1">
    <citation type="journal article" date="2019" name="Int. J. Syst. Evol. Microbiol.">
        <title>The Global Catalogue of Microorganisms (GCM) 10K type strain sequencing project: providing services to taxonomists for standard genome sequencing and annotation.</title>
        <authorList>
            <consortium name="The Broad Institute Genomics Platform"/>
            <consortium name="The Broad Institute Genome Sequencing Center for Infectious Disease"/>
            <person name="Wu L."/>
            <person name="Ma J."/>
        </authorList>
    </citation>
    <scope>NUCLEOTIDE SEQUENCE [LARGE SCALE GENOMIC DNA]</scope>
    <source>
        <strain evidence="3">CGMCC 4.7329</strain>
    </source>
</reference>
<evidence type="ECO:0000313" key="3">
    <source>
        <dbReference type="Proteomes" id="UP000658127"/>
    </source>
</evidence>
<evidence type="ECO:0000313" key="2">
    <source>
        <dbReference type="EMBL" id="GGN72618.1"/>
    </source>
</evidence>
<dbReference type="Proteomes" id="UP000658127">
    <property type="component" value="Unassembled WGS sequence"/>
</dbReference>
<dbReference type="InterPro" id="IPR029058">
    <property type="entry name" value="AB_hydrolase_fold"/>
</dbReference>
<feature type="domain" description="AB hydrolase-1" evidence="1">
    <location>
        <begin position="12"/>
        <end position="244"/>
    </location>
</feature>
<dbReference type="EMBL" id="BMNE01000002">
    <property type="protein sequence ID" value="GGN72618.1"/>
    <property type="molecule type" value="Genomic_DNA"/>
</dbReference>
<proteinExistence type="predicted"/>
<dbReference type="GO" id="GO:0016787">
    <property type="term" value="F:hydrolase activity"/>
    <property type="evidence" value="ECO:0007669"/>
    <property type="project" value="UniProtKB-KW"/>
</dbReference>
<dbReference type="InterPro" id="IPR000073">
    <property type="entry name" value="AB_hydrolase_1"/>
</dbReference>
<dbReference type="RefSeq" id="WP_189025238.1">
    <property type="nucleotide sequence ID" value="NZ_BMNE01000002.1"/>
</dbReference>
<dbReference type="Gene3D" id="3.40.50.1820">
    <property type="entry name" value="alpha/beta hydrolase"/>
    <property type="match status" value="1"/>
</dbReference>
<sequence>MLFLDEGSRTGPVIVFVHGIPGSVVWFAGVAERLAGDYRVIRVDVRDLGAESGDFTAAARTAPILALFDELDLSQVTVVGHSFGAEIALELAAVSARVARVVVIGQAPDYHAVGIPTVAKWVVRPWTVRLAQRWAPSLVIRLANRTVFAPRFRYQSAPGLADAMVRDFRAAVPAGLAYAVGARADDFAARPLDERVAALDLPVLAVHGRHDHLYDSTATLNRYAAAGARTHLVEHAGHSPQVEQPDEVVAVLREFVGEG</sequence>
<name>A0ABQ2K6K5_9NOCA</name>
<protein>
    <submittedName>
        <fullName evidence="2">Alpha/beta hydrolase</fullName>
    </submittedName>
</protein>
<dbReference type="PANTHER" id="PTHR43689:SF8">
    <property type="entry name" value="ALPHA_BETA-HYDROLASES SUPERFAMILY PROTEIN"/>
    <property type="match status" value="1"/>
</dbReference>
<keyword evidence="3" id="KW-1185">Reference proteome</keyword>
<organism evidence="2 3">
    <name type="scientific">Nocardia rhizosphaerihabitans</name>
    <dbReference type="NCBI Taxonomy" id="1691570"/>
    <lineage>
        <taxon>Bacteria</taxon>
        <taxon>Bacillati</taxon>
        <taxon>Actinomycetota</taxon>
        <taxon>Actinomycetes</taxon>
        <taxon>Mycobacteriales</taxon>
        <taxon>Nocardiaceae</taxon>
        <taxon>Nocardia</taxon>
    </lineage>
</organism>
<comment type="caution">
    <text evidence="2">The sequence shown here is derived from an EMBL/GenBank/DDBJ whole genome shotgun (WGS) entry which is preliminary data.</text>
</comment>